<dbReference type="CDD" id="cd07302">
    <property type="entry name" value="CHD"/>
    <property type="match status" value="1"/>
</dbReference>
<dbReference type="InterPro" id="IPR029787">
    <property type="entry name" value="Nucleotide_cyclase"/>
</dbReference>
<dbReference type="Proteomes" id="UP000717585">
    <property type="component" value="Unassembled WGS sequence"/>
</dbReference>
<dbReference type="PANTHER" id="PTHR43081:SF1">
    <property type="entry name" value="ADENYLATE CYCLASE, TERMINAL-DIFFERENTIATION SPECIFIC"/>
    <property type="match status" value="1"/>
</dbReference>
<dbReference type="PANTHER" id="PTHR43081">
    <property type="entry name" value="ADENYLATE CYCLASE, TERMINAL-DIFFERENTIATION SPECIFIC-RELATED"/>
    <property type="match status" value="1"/>
</dbReference>
<feature type="compositionally biased region" description="Low complexity" evidence="1">
    <location>
        <begin position="577"/>
        <end position="586"/>
    </location>
</feature>
<dbReference type="GO" id="GO:0035556">
    <property type="term" value="P:intracellular signal transduction"/>
    <property type="evidence" value="ECO:0007669"/>
    <property type="project" value="InterPro"/>
</dbReference>
<evidence type="ECO:0000256" key="1">
    <source>
        <dbReference type="SAM" id="MobiDB-lite"/>
    </source>
</evidence>
<name>A0A8J6E035_9EUKA</name>
<dbReference type="Pfam" id="PF08495">
    <property type="entry name" value="FIST"/>
    <property type="match status" value="1"/>
</dbReference>
<dbReference type="EMBL" id="JAHDYR010000062">
    <property type="protein sequence ID" value="KAG9391256.1"/>
    <property type="molecule type" value="Genomic_DNA"/>
</dbReference>
<feature type="compositionally biased region" description="Basic and acidic residues" evidence="1">
    <location>
        <begin position="31"/>
        <end position="55"/>
    </location>
</feature>
<evidence type="ECO:0000313" key="3">
    <source>
        <dbReference type="EMBL" id="KAG9391256.1"/>
    </source>
</evidence>
<dbReference type="InterPro" id="IPR001054">
    <property type="entry name" value="A/G_cyclase"/>
</dbReference>
<dbReference type="SUPFAM" id="SSF55073">
    <property type="entry name" value="Nucleotide cyclase"/>
    <property type="match status" value="1"/>
</dbReference>
<proteinExistence type="predicted"/>
<dbReference type="Gene3D" id="3.30.70.1230">
    <property type="entry name" value="Nucleotide cyclase"/>
    <property type="match status" value="1"/>
</dbReference>
<feature type="region of interest" description="Disordered" evidence="1">
    <location>
        <begin position="1"/>
        <end position="55"/>
    </location>
</feature>
<sequence length="988" mass="108031">MDGGTMPSRPRSKTKRRGRETQSQRVQFRAILHDNFKPSEHDKKARPDEAIEGTKRSRTRCLKIPMANLSVDSLYSSVGCKYGQPVRITTPLGMLTKHSLDFHMLLQRLRFERSTTFFVSKYSESDEQYRPREKTITATAVSPFRDTAAAVHDAAFHLKCKLYNRKPSFLMITSHPKHDPTALQQTIQQEFGTKIPFIGICEHPAAITEDSLVTGMHVAIFALVDSGVVGIGAVCKEDMPAPVIGFEAASISCQSAGMEVSSSRRQVPKAVAVLNTQGHEEDIISSIQTFFGTDVSIVGGNASGEELIDRDPMWIVTQELVSSNAMAVVAFWTECDVKTVSSYGFSPSATGGMVTKISEDGFMIEEIDHKPAGEVYARWSGCDAPSEEITTLMTEMSALHPLGKVCGFDHRGYEILSLVFVHQVSARGLRTANSVRLGERLILMSGTKNQLLSRVLSLTDPISREFHTRYGAVIFWCFAAYVVLSEDIVTLQRKARAAIGAPILIHLSGGEFSTFTVGSTMSGHHNEFGEGDDRCTTPSFELLSLQTGGSPNSMQRAWSERQSSTERFLPSGKTVVSSSSSRLLGRGRSRSNPAANPFRRGYTVSGIPVSPRVGIAARRITDWTDEGFVGLDRGTSAQAEEADRVSRMPFAERRLPAGCRICDDDNIEIMSAGIISDSDSDDFEARMPGSVEDSGSVVFSHYDSVDTEGEAFEEASPIETAAPVTTQFCNLSFNVVMFGASDTADLSSDTTTILFSNVQSSDAMWAADPNAMAKALQVHTQVMRDVLTAHRIIWPNMEIKREGDAFMVAFSSPADCAKFCSVAQMALLAADWPDLAHPAYASEYTAGASYCLSCDIACAPKDTGHFPDHCLSCPRSTQHRVPLFRGLRIRMGFHTGTPQLLYDTVSRKVDFLGMDVNMAARVCKAAAGGQILLSKATAELIKEADFTEVGGLLFESVGTRDLKGIGPEDLVEMRIPWLERKFPKPDEA</sequence>
<dbReference type="InterPro" id="IPR050697">
    <property type="entry name" value="Adenylyl/Guanylyl_Cyclase_3/4"/>
</dbReference>
<dbReference type="PROSITE" id="PS50125">
    <property type="entry name" value="GUANYLATE_CYCLASE_2"/>
    <property type="match status" value="1"/>
</dbReference>
<protein>
    <submittedName>
        <fullName evidence="3">Adenylate and Guanylate cyclase catalytic domain</fullName>
    </submittedName>
</protein>
<dbReference type="AlphaFoldDB" id="A0A8J6E035"/>
<accession>A0A8J6E035</accession>
<evidence type="ECO:0000313" key="4">
    <source>
        <dbReference type="Proteomes" id="UP000717585"/>
    </source>
</evidence>
<dbReference type="SMART" id="SM00044">
    <property type="entry name" value="CYCc"/>
    <property type="match status" value="1"/>
</dbReference>
<comment type="caution">
    <text evidence="3">The sequence shown here is derived from an EMBL/GenBank/DDBJ whole genome shotgun (WGS) entry which is preliminary data.</text>
</comment>
<dbReference type="SMART" id="SM00897">
    <property type="entry name" value="FIST"/>
    <property type="match status" value="1"/>
</dbReference>
<dbReference type="GO" id="GO:0009190">
    <property type="term" value="P:cyclic nucleotide biosynthetic process"/>
    <property type="evidence" value="ECO:0007669"/>
    <property type="project" value="InterPro"/>
</dbReference>
<dbReference type="OrthoDB" id="2021138at2759"/>
<evidence type="ECO:0000259" key="2">
    <source>
        <dbReference type="PROSITE" id="PS50125"/>
    </source>
</evidence>
<dbReference type="Pfam" id="PF00211">
    <property type="entry name" value="Guanylate_cyc"/>
    <property type="match status" value="1"/>
</dbReference>
<organism evidence="3 4">
    <name type="scientific">Carpediemonas membranifera</name>
    <dbReference type="NCBI Taxonomy" id="201153"/>
    <lineage>
        <taxon>Eukaryota</taxon>
        <taxon>Metamonada</taxon>
        <taxon>Carpediemonas-like organisms</taxon>
        <taxon>Carpediemonas</taxon>
    </lineage>
</organism>
<keyword evidence="4" id="KW-1185">Reference proteome</keyword>
<reference evidence="3" key="1">
    <citation type="submission" date="2021-05" db="EMBL/GenBank/DDBJ databases">
        <title>A free-living protist that lacks canonical eukaryotic 1 DNA replication and segregation systems.</title>
        <authorList>
            <person name="Salas-Leiva D.E."/>
            <person name="Tromer E.C."/>
            <person name="Curtis B.A."/>
            <person name="Jerlstrom-Hultqvist J."/>
            <person name="Kolisko M."/>
            <person name="Yi Z."/>
            <person name="Salas-Leiva J.S."/>
            <person name="Gallot-Lavallee L."/>
            <person name="Kops G.J.P.L."/>
            <person name="Archibald J.M."/>
            <person name="Simpson A.G.B."/>
            <person name="Roger A.J."/>
        </authorList>
    </citation>
    <scope>NUCLEOTIDE SEQUENCE</scope>
    <source>
        <strain evidence="3">BICM</strain>
    </source>
</reference>
<gene>
    <name evidence="3" type="ORF">J8273_7530</name>
</gene>
<dbReference type="InterPro" id="IPR013702">
    <property type="entry name" value="FIST_domain_N"/>
</dbReference>
<feature type="domain" description="Guanylate cyclase" evidence="2">
    <location>
        <begin position="752"/>
        <end position="923"/>
    </location>
</feature>
<feature type="region of interest" description="Disordered" evidence="1">
    <location>
        <begin position="577"/>
        <end position="600"/>
    </location>
</feature>